<evidence type="ECO:0000256" key="1">
    <source>
        <dbReference type="SAM" id="Coils"/>
    </source>
</evidence>
<gene>
    <name evidence="4" type="ORF">CHR90_09685</name>
</gene>
<feature type="region of interest" description="Disordered" evidence="2">
    <location>
        <begin position="111"/>
        <end position="143"/>
    </location>
</feature>
<keyword evidence="3" id="KW-0732">Signal</keyword>
<dbReference type="OrthoDB" id="9986986at2"/>
<evidence type="ECO:0000256" key="3">
    <source>
        <dbReference type="SAM" id="SignalP"/>
    </source>
</evidence>
<feature type="coiled-coil region" evidence="1">
    <location>
        <begin position="83"/>
        <end position="110"/>
    </location>
</feature>
<feature type="region of interest" description="Disordered" evidence="2">
    <location>
        <begin position="30"/>
        <end position="51"/>
    </location>
</feature>
<feature type="chain" id="PRO_5012061347" description="YbgF trimerisation domain-containing protein" evidence="3">
    <location>
        <begin position="24"/>
        <end position="189"/>
    </location>
</feature>
<evidence type="ECO:0000313" key="4">
    <source>
        <dbReference type="EMBL" id="OYQ18540.1"/>
    </source>
</evidence>
<protein>
    <recommendedName>
        <fullName evidence="6">YbgF trimerisation domain-containing protein</fullName>
    </recommendedName>
</protein>
<evidence type="ECO:0000256" key="2">
    <source>
        <dbReference type="SAM" id="MobiDB-lite"/>
    </source>
</evidence>
<keyword evidence="1" id="KW-0175">Coiled coil</keyword>
<keyword evidence="5" id="KW-1185">Reference proteome</keyword>
<sequence>MPRTFLVLTATAAVGLLSITAHAQQALPTIGGTASGADSTAARERAASSAIEQQVEYRTSLQRDLAAREQMLRTSEKDLEARKLRLRNTHQELLATAQKVQEQAAKLKAAESAAAAPASDATDAQATEGAAPAEQAPADAVDPSAVKRLSKDLEVQSYEIQVASAQIKRLQQDVDYLRGVIAQMSGARR</sequence>
<feature type="compositionally biased region" description="Low complexity" evidence="2">
    <location>
        <begin position="111"/>
        <end position="140"/>
    </location>
</feature>
<comment type="caution">
    <text evidence="4">The sequence shown here is derived from an EMBL/GenBank/DDBJ whole genome shotgun (WGS) entry which is preliminary data.</text>
</comment>
<feature type="compositionally biased region" description="Low complexity" evidence="2">
    <location>
        <begin position="31"/>
        <end position="40"/>
    </location>
</feature>
<organism evidence="4 5">
    <name type="scientific">Elstera cyanobacteriorum</name>
    <dbReference type="NCBI Taxonomy" id="2022747"/>
    <lineage>
        <taxon>Bacteria</taxon>
        <taxon>Pseudomonadati</taxon>
        <taxon>Pseudomonadota</taxon>
        <taxon>Alphaproteobacteria</taxon>
        <taxon>Rhodospirillales</taxon>
        <taxon>Rhodospirillaceae</taxon>
        <taxon>Elstera</taxon>
    </lineage>
</organism>
<dbReference type="AlphaFoldDB" id="A0A255XQL3"/>
<feature type="signal peptide" evidence="3">
    <location>
        <begin position="1"/>
        <end position="23"/>
    </location>
</feature>
<reference evidence="4 5" key="1">
    <citation type="submission" date="2017-07" db="EMBL/GenBank/DDBJ databases">
        <title>Elstera cyanobacteriorum sp. nov., a novel bacterium isolated from cyanobacterial aggregates in a eutrophic lake.</title>
        <authorList>
            <person name="Cai H."/>
        </authorList>
    </citation>
    <scope>NUCLEOTIDE SEQUENCE [LARGE SCALE GENOMIC DNA]</scope>
    <source>
        <strain evidence="4 5">TH019</strain>
    </source>
</reference>
<dbReference type="EMBL" id="NOXS01000032">
    <property type="protein sequence ID" value="OYQ18540.1"/>
    <property type="molecule type" value="Genomic_DNA"/>
</dbReference>
<evidence type="ECO:0000313" key="5">
    <source>
        <dbReference type="Proteomes" id="UP000216361"/>
    </source>
</evidence>
<name>A0A255XQL3_9PROT</name>
<dbReference type="RefSeq" id="WP_094408803.1">
    <property type="nucleotide sequence ID" value="NZ_BMJZ01000001.1"/>
</dbReference>
<proteinExistence type="predicted"/>
<dbReference type="Proteomes" id="UP000216361">
    <property type="component" value="Unassembled WGS sequence"/>
</dbReference>
<evidence type="ECO:0008006" key="6">
    <source>
        <dbReference type="Google" id="ProtNLM"/>
    </source>
</evidence>
<accession>A0A255XQL3</accession>